<reference evidence="3" key="2">
    <citation type="submission" date="2023-05" db="EMBL/GenBank/DDBJ databases">
        <authorList>
            <consortium name="Lawrence Berkeley National Laboratory"/>
            <person name="Steindorff A."/>
            <person name="Hensen N."/>
            <person name="Bonometti L."/>
            <person name="Westerberg I."/>
            <person name="Brannstrom I.O."/>
            <person name="Guillou S."/>
            <person name="Cros-Aarteil S."/>
            <person name="Calhoun S."/>
            <person name="Haridas S."/>
            <person name="Kuo A."/>
            <person name="Mondo S."/>
            <person name="Pangilinan J."/>
            <person name="Riley R."/>
            <person name="Labutti K."/>
            <person name="Andreopoulos B."/>
            <person name="Lipzen A."/>
            <person name="Chen C."/>
            <person name="Yanf M."/>
            <person name="Daum C."/>
            <person name="Ng V."/>
            <person name="Clum A."/>
            <person name="Ohm R."/>
            <person name="Martin F."/>
            <person name="Silar P."/>
            <person name="Natvig D."/>
            <person name="Lalanne C."/>
            <person name="Gautier V."/>
            <person name="Ament-Velasquez S.L."/>
            <person name="Kruys A."/>
            <person name="Hutchinson M.I."/>
            <person name="Powell A.J."/>
            <person name="Barry K."/>
            <person name="Miller A.N."/>
            <person name="Grigoriev I.V."/>
            <person name="Debuchy R."/>
            <person name="Gladieux P."/>
            <person name="Thoren M.H."/>
            <person name="Johannesson H."/>
        </authorList>
    </citation>
    <scope>NUCLEOTIDE SEQUENCE</scope>
    <source>
        <strain evidence="3">PSN309</strain>
    </source>
</reference>
<feature type="coiled-coil region" evidence="1">
    <location>
        <begin position="38"/>
        <end position="65"/>
    </location>
</feature>
<evidence type="ECO:0008006" key="5">
    <source>
        <dbReference type="Google" id="ProtNLM"/>
    </source>
</evidence>
<reference evidence="3" key="1">
    <citation type="journal article" date="2023" name="Mol. Phylogenet. Evol.">
        <title>Genome-scale phylogeny and comparative genomics of the fungal order Sordariales.</title>
        <authorList>
            <person name="Hensen N."/>
            <person name="Bonometti L."/>
            <person name="Westerberg I."/>
            <person name="Brannstrom I.O."/>
            <person name="Guillou S."/>
            <person name="Cros-Aarteil S."/>
            <person name="Calhoun S."/>
            <person name="Haridas S."/>
            <person name="Kuo A."/>
            <person name="Mondo S."/>
            <person name="Pangilinan J."/>
            <person name="Riley R."/>
            <person name="LaButti K."/>
            <person name="Andreopoulos B."/>
            <person name="Lipzen A."/>
            <person name="Chen C."/>
            <person name="Yan M."/>
            <person name="Daum C."/>
            <person name="Ng V."/>
            <person name="Clum A."/>
            <person name="Steindorff A."/>
            <person name="Ohm R.A."/>
            <person name="Martin F."/>
            <person name="Silar P."/>
            <person name="Natvig D.O."/>
            <person name="Lalanne C."/>
            <person name="Gautier V."/>
            <person name="Ament-Velasquez S.L."/>
            <person name="Kruys A."/>
            <person name="Hutchinson M.I."/>
            <person name="Powell A.J."/>
            <person name="Barry K."/>
            <person name="Miller A.N."/>
            <person name="Grigoriev I.V."/>
            <person name="Debuchy R."/>
            <person name="Gladieux P."/>
            <person name="Hiltunen Thoren M."/>
            <person name="Johannesson H."/>
        </authorList>
    </citation>
    <scope>NUCLEOTIDE SEQUENCE</scope>
    <source>
        <strain evidence="3">PSN309</strain>
    </source>
</reference>
<evidence type="ECO:0000256" key="2">
    <source>
        <dbReference type="SAM" id="MobiDB-lite"/>
    </source>
</evidence>
<evidence type="ECO:0000313" key="4">
    <source>
        <dbReference type="Proteomes" id="UP001302126"/>
    </source>
</evidence>
<evidence type="ECO:0000313" key="3">
    <source>
        <dbReference type="EMBL" id="KAK4181976.1"/>
    </source>
</evidence>
<accession>A0AAN6WHK6</accession>
<keyword evidence="4" id="KW-1185">Reference proteome</keyword>
<gene>
    <name evidence="3" type="ORF">QBC35DRAFT_510793</name>
</gene>
<name>A0AAN6WHK6_9PEZI</name>
<feature type="region of interest" description="Disordered" evidence="2">
    <location>
        <begin position="96"/>
        <end position="117"/>
    </location>
</feature>
<proteinExistence type="predicted"/>
<protein>
    <recommendedName>
        <fullName evidence="5">Zn(2)-C6 fungal-type domain-containing protein</fullName>
    </recommendedName>
</protein>
<keyword evidence="1" id="KW-0175">Coiled coil</keyword>
<dbReference type="AlphaFoldDB" id="A0AAN6WHK6"/>
<dbReference type="EMBL" id="MU864884">
    <property type="protein sequence ID" value="KAK4181976.1"/>
    <property type="molecule type" value="Genomic_DNA"/>
</dbReference>
<dbReference type="Proteomes" id="UP001302126">
    <property type="component" value="Unassembled WGS sequence"/>
</dbReference>
<organism evidence="3 4">
    <name type="scientific">Podospora australis</name>
    <dbReference type="NCBI Taxonomy" id="1536484"/>
    <lineage>
        <taxon>Eukaryota</taxon>
        <taxon>Fungi</taxon>
        <taxon>Dikarya</taxon>
        <taxon>Ascomycota</taxon>
        <taxon>Pezizomycotina</taxon>
        <taxon>Sordariomycetes</taxon>
        <taxon>Sordariomycetidae</taxon>
        <taxon>Sordariales</taxon>
        <taxon>Podosporaceae</taxon>
        <taxon>Podospora</taxon>
    </lineage>
</organism>
<feature type="compositionally biased region" description="Low complexity" evidence="2">
    <location>
        <begin position="105"/>
        <end position="117"/>
    </location>
</feature>
<evidence type="ECO:0000256" key="1">
    <source>
        <dbReference type="SAM" id="Coils"/>
    </source>
</evidence>
<sequence>MPCTNCFRNRRSCVIDASSVRCKECIDRKVSCDGKDFAAALVRSIEETRRLAEEEEKLRAELLAVNSRLLSIASRKRVTRERADELFRRGTLIVESDPSSFAGNPDDPSTVPPSVSSPPNLLHQFSLDVAADAAIDAAAAYAWPVDPALLVDPGSVGGTAGASQDNSGS</sequence>
<comment type="caution">
    <text evidence="3">The sequence shown here is derived from an EMBL/GenBank/DDBJ whole genome shotgun (WGS) entry which is preliminary data.</text>
</comment>